<evidence type="ECO:0000256" key="1">
    <source>
        <dbReference type="ARBA" id="ARBA00004651"/>
    </source>
</evidence>
<keyword evidence="4" id="KW-1003">Cell membrane</keyword>
<dbReference type="PROSITE" id="PS50928">
    <property type="entry name" value="ABC_TM1"/>
    <property type="match status" value="1"/>
</dbReference>
<dbReference type="Pfam" id="PF00528">
    <property type="entry name" value="BPD_transp_1"/>
    <property type="match status" value="1"/>
</dbReference>
<dbReference type="STRING" id="1873176.BFN67_05675"/>
<dbReference type="InterPro" id="IPR035906">
    <property type="entry name" value="MetI-like_sf"/>
</dbReference>
<comment type="subcellular location">
    <subcellularLocation>
        <location evidence="1 10">Cell membrane</location>
        <topology evidence="1 10">Multi-pass membrane protein</topology>
    </subcellularLocation>
</comment>
<evidence type="ECO:0000256" key="4">
    <source>
        <dbReference type="ARBA" id="ARBA00022475"/>
    </source>
</evidence>
<comment type="caution">
    <text evidence="12">The sequence shown here is derived from an EMBL/GenBank/DDBJ whole genome shotgun (WGS) entry which is preliminary data.</text>
</comment>
<dbReference type="PANTHER" id="PTHR43163:SF5">
    <property type="entry name" value="GLUTATHIONE TRANSPORT SYSTEM PERMEASE PROTEIN GSIC"/>
    <property type="match status" value="1"/>
</dbReference>
<dbReference type="InterPro" id="IPR000515">
    <property type="entry name" value="MetI-like"/>
</dbReference>
<feature type="transmembrane region" description="Helical" evidence="10">
    <location>
        <begin position="137"/>
        <end position="158"/>
    </location>
</feature>
<dbReference type="OrthoDB" id="9807402at2"/>
<keyword evidence="3 10" id="KW-0813">Transport</keyword>
<dbReference type="RefSeq" id="WP_080920944.1">
    <property type="nucleotide sequence ID" value="NZ_MDET01000034.1"/>
</dbReference>
<evidence type="ECO:0000259" key="11">
    <source>
        <dbReference type="PROSITE" id="PS50928"/>
    </source>
</evidence>
<feature type="transmembrane region" description="Helical" evidence="10">
    <location>
        <begin position="178"/>
        <end position="195"/>
    </location>
</feature>
<dbReference type="PANTHER" id="PTHR43163">
    <property type="entry name" value="DIPEPTIDE TRANSPORT SYSTEM PERMEASE PROTEIN DPPB-RELATED"/>
    <property type="match status" value="1"/>
</dbReference>
<gene>
    <name evidence="12" type="ORF">BFN67_05675</name>
</gene>
<feature type="domain" description="ABC transmembrane type-1" evidence="11">
    <location>
        <begin position="98"/>
        <end position="297"/>
    </location>
</feature>
<accession>A0A1V8RMA5</accession>
<keyword evidence="7 10" id="KW-0472">Membrane</keyword>
<feature type="transmembrane region" description="Helical" evidence="10">
    <location>
        <begin position="232"/>
        <end position="258"/>
    </location>
</feature>
<feature type="transmembrane region" description="Helical" evidence="10">
    <location>
        <begin position="104"/>
        <end position="125"/>
    </location>
</feature>
<evidence type="ECO:0000256" key="5">
    <source>
        <dbReference type="ARBA" id="ARBA00022692"/>
    </source>
</evidence>
<dbReference type="Proteomes" id="UP000191905">
    <property type="component" value="Unassembled WGS sequence"/>
</dbReference>
<protein>
    <recommendedName>
        <fullName evidence="9">Glutathione transport system permease protein GsiC</fullName>
    </recommendedName>
</protein>
<evidence type="ECO:0000256" key="7">
    <source>
        <dbReference type="ARBA" id="ARBA00023136"/>
    </source>
</evidence>
<evidence type="ECO:0000313" key="13">
    <source>
        <dbReference type="Proteomes" id="UP000191905"/>
    </source>
</evidence>
<dbReference type="GO" id="GO:0055085">
    <property type="term" value="P:transmembrane transport"/>
    <property type="evidence" value="ECO:0007669"/>
    <property type="project" value="InterPro"/>
</dbReference>
<comment type="function">
    <text evidence="8">Part of the ABC transporter complex GsiABCD involved in glutathione import. Probably responsible for the translocation of the substrate across the membrane.</text>
</comment>
<dbReference type="Gene3D" id="1.10.3720.10">
    <property type="entry name" value="MetI-like"/>
    <property type="match status" value="1"/>
</dbReference>
<evidence type="ECO:0000313" key="12">
    <source>
        <dbReference type="EMBL" id="OQM74328.1"/>
    </source>
</evidence>
<evidence type="ECO:0000256" key="6">
    <source>
        <dbReference type="ARBA" id="ARBA00022989"/>
    </source>
</evidence>
<reference evidence="12 13" key="1">
    <citation type="journal article" date="2016" name="Int. J. Syst. Evol. Microbiol.">
        <title>Pseudaminobacter manganicus sp. nov., isolated from sludge of a manganese mine.</title>
        <authorList>
            <person name="Li J."/>
            <person name="Huang J."/>
            <person name="Liao S."/>
            <person name="Wang G."/>
        </authorList>
    </citation>
    <scope>NUCLEOTIDE SEQUENCE [LARGE SCALE GENOMIC DNA]</scope>
    <source>
        <strain evidence="12 13">JH-7</strain>
    </source>
</reference>
<proteinExistence type="inferred from homology"/>
<keyword evidence="6 10" id="KW-1133">Transmembrane helix</keyword>
<evidence type="ECO:0000256" key="3">
    <source>
        <dbReference type="ARBA" id="ARBA00022448"/>
    </source>
</evidence>
<organism evidence="12 13">
    <name type="scientific">Manganibacter manganicus</name>
    <dbReference type="NCBI Taxonomy" id="1873176"/>
    <lineage>
        <taxon>Bacteria</taxon>
        <taxon>Pseudomonadati</taxon>
        <taxon>Pseudomonadota</taxon>
        <taxon>Alphaproteobacteria</taxon>
        <taxon>Hyphomicrobiales</taxon>
        <taxon>Phyllobacteriaceae</taxon>
        <taxon>Manganibacter</taxon>
    </lineage>
</organism>
<dbReference type="Pfam" id="PF19300">
    <property type="entry name" value="BPD_transp_1_N"/>
    <property type="match status" value="1"/>
</dbReference>
<comment type="similarity">
    <text evidence="2 10">Belongs to the binding-protein-dependent transport system permease family.</text>
</comment>
<feature type="transmembrane region" description="Helical" evidence="10">
    <location>
        <begin position="12"/>
        <end position="35"/>
    </location>
</feature>
<sequence>MLRFIFRRTLQMIPTLLAVVLIIFVIFSVIPGSFISSLMAEGRNAMNADVVAHLNSEFGLDKPLLVRLGDYLWGLAHFDLGISYRTREPVWNVIEPRLWPSIKLALTAMGFAVVVGVPLGFLAALKPGSLFDTGTMMMAVSGLSLPEFWLGLLLMYVFALQLGWLPSFGYHPGSIKHIVLPAIALGVSPMALLARTTRAGVLDVMNADFVRTARAKGLTEPRLVFAHVTRNVLVLVLTTLGLQFGSLMGQAIVIEALFSWPGIGSLLVDSVSTRDIPVVQGTVIVIVLWFLVINMLVDVAYAAIDPRIKVA</sequence>
<dbReference type="EMBL" id="MDET01000034">
    <property type="protein sequence ID" value="OQM74328.1"/>
    <property type="molecule type" value="Genomic_DNA"/>
</dbReference>
<feature type="transmembrane region" description="Helical" evidence="10">
    <location>
        <begin position="278"/>
        <end position="304"/>
    </location>
</feature>
<dbReference type="AlphaFoldDB" id="A0A1V8RMA5"/>
<evidence type="ECO:0000256" key="2">
    <source>
        <dbReference type="ARBA" id="ARBA00009306"/>
    </source>
</evidence>
<dbReference type="InterPro" id="IPR045621">
    <property type="entry name" value="BPD_transp_1_N"/>
</dbReference>
<keyword evidence="5 10" id="KW-0812">Transmembrane</keyword>
<keyword evidence="13" id="KW-1185">Reference proteome</keyword>
<dbReference type="CDD" id="cd06261">
    <property type="entry name" value="TM_PBP2"/>
    <property type="match status" value="1"/>
</dbReference>
<name>A0A1V8RMA5_9HYPH</name>
<dbReference type="GO" id="GO:0005886">
    <property type="term" value="C:plasma membrane"/>
    <property type="evidence" value="ECO:0007669"/>
    <property type="project" value="UniProtKB-SubCell"/>
</dbReference>
<dbReference type="SUPFAM" id="SSF161098">
    <property type="entry name" value="MetI-like"/>
    <property type="match status" value="1"/>
</dbReference>
<evidence type="ECO:0000256" key="9">
    <source>
        <dbReference type="ARBA" id="ARBA00041107"/>
    </source>
</evidence>
<evidence type="ECO:0000256" key="8">
    <source>
        <dbReference type="ARBA" id="ARBA00037215"/>
    </source>
</evidence>
<evidence type="ECO:0000256" key="10">
    <source>
        <dbReference type="RuleBase" id="RU363032"/>
    </source>
</evidence>